<name>A0A514LKJ6_9BACI</name>
<dbReference type="KEGG" id="sale:EPH95_14915"/>
<sequence>MNNPYDSGKVSGKSKKLQLPLIVLTAIFTIIFIYVADRGLTFLLNIGNESIYTYNYSLGIFGLILVIPAVLLSLGIIKGLDKNGYLNPLLAFLEKAIPKMAKLLTKLFKITVKAVIFTVKGIALLVMLIVNSISPSSGSHGSRGYFPSGRAISEGSNNKQESKKEAQWQAKQKQKEADVAWKHAKDQAEYNPNTIHMDKRLYRANAKQREANAEAKKFRKL</sequence>
<evidence type="ECO:0000256" key="1">
    <source>
        <dbReference type="SAM" id="MobiDB-lite"/>
    </source>
</evidence>
<evidence type="ECO:0000313" key="4">
    <source>
        <dbReference type="Proteomes" id="UP000319756"/>
    </source>
</evidence>
<evidence type="ECO:0000313" key="3">
    <source>
        <dbReference type="EMBL" id="QDI92323.1"/>
    </source>
</evidence>
<feature type="transmembrane region" description="Helical" evidence="2">
    <location>
        <begin position="17"/>
        <end position="36"/>
    </location>
</feature>
<keyword evidence="2" id="KW-0812">Transmembrane</keyword>
<accession>A0A514LKJ6</accession>
<feature type="transmembrane region" description="Helical" evidence="2">
    <location>
        <begin position="110"/>
        <end position="130"/>
    </location>
</feature>
<dbReference type="AlphaFoldDB" id="A0A514LKJ6"/>
<feature type="compositionally biased region" description="Basic and acidic residues" evidence="1">
    <location>
        <begin position="173"/>
        <end position="188"/>
    </location>
</feature>
<evidence type="ECO:0000256" key="2">
    <source>
        <dbReference type="SAM" id="Phobius"/>
    </source>
</evidence>
<gene>
    <name evidence="3" type="ORF">EPH95_14915</name>
</gene>
<protein>
    <submittedName>
        <fullName evidence="3">Uncharacterized protein</fullName>
    </submittedName>
</protein>
<organism evidence="3 4">
    <name type="scientific">Salicibibacter halophilus</name>
    <dbReference type="NCBI Taxonomy" id="2502791"/>
    <lineage>
        <taxon>Bacteria</taxon>
        <taxon>Bacillati</taxon>
        <taxon>Bacillota</taxon>
        <taxon>Bacilli</taxon>
        <taxon>Bacillales</taxon>
        <taxon>Bacillaceae</taxon>
        <taxon>Salicibibacter</taxon>
    </lineage>
</organism>
<dbReference type="Proteomes" id="UP000319756">
    <property type="component" value="Chromosome"/>
</dbReference>
<keyword evidence="2" id="KW-1133">Transmembrane helix</keyword>
<dbReference type="RefSeq" id="WP_142090832.1">
    <property type="nucleotide sequence ID" value="NZ_CP035485.1"/>
</dbReference>
<reference evidence="4" key="1">
    <citation type="submission" date="2019-01" db="EMBL/GenBank/DDBJ databases">
        <title>Genomic analysis of Salicibibacter sp. NKC3-5.</title>
        <authorList>
            <person name="Oh Y.J."/>
        </authorList>
    </citation>
    <scope>NUCLEOTIDE SEQUENCE [LARGE SCALE GENOMIC DNA]</scope>
    <source>
        <strain evidence="4">NKC3-5</strain>
    </source>
</reference>
<proteinExistence type="predicted"/>
<dbReference type="EMBL" id="CP035485">
    <property type="protein sequence ID" value="QDI92323.1"/>
    <property type="molecule type" value="Genomic_DNA"/>
</dbReference>
<keyword evidence="2" id="KW-0472">Membrane</keyword>
<feature type="transmembrane region" description="Helical" evidence="2">
    <location>
        <begin position="56"/>
        <end position="77"/>
    </location>
</feature>
<feature type="region of interest" description="Disordered" evidence="1">
    <location>
        <begin position="148"/>
        <end position="195"/>
    </location>
</feature>
<keyword evidence="4" id="KW-1185">Reference proteome</keyword>
<dbReference type="OrthoDB" id="2969392at2"/>